<protein>
    <submittedName>
        <fullName evidence="5">Gluconolactonase</fullName>
    </submittedName>
</protein>
<dbReference type="InterPro" id="IPR013658">
    <property type="entry name" value="SGL"/>
</dbReference>
<evidence type="ECO:0000256" key="3">
    <source>
        <dbReference type="PIRSR" id="PIRSR605511-2"/>
    </source>
</evidence>
<dbReference type="OrthoDB" id="241638at2"/>
<dbReference type="PRINTS" id="PR01790">
    <property type="entry name" value="SMP30FAMILY"/>
</dbReference>
<dbReference type="InterPro" id="IPR005511">
    <property type="entry name" value="SMP-30"/>
</dbReference>
<keyword evidence="1" id="KW-0378">Hydrolase</keyword>
<dbReference type="SUPFAM" id="SSF63829">
    <property type="entry name" value="Calcium-dependent phosphotriesterase"/>
    <property type="match status" value="1"/>
</dbReference>
<dbReference type="Proteomes" id="UP000256763">
    <property type="component" value="Unassembled WGS sequence"/>
</dbReference>
<evidence type="ECO:0000256" key="1">
    <source>
        <dbReference type="ARBA" id="ARBA00022801"/>
    </source>
</evidence>
<reference evidence="6" key="1">
    <citation type="submission" date="2017-05" db="EMBL/GenBank/DDBJ databases">
        <authorList>
            <person name="Sharma S."/>
            <person name="Sidhu C."/>
            <person name="Pinnaka A.K."/>
        </authorList>
    </citation>
    <scope>NUCLEOTIDE SEQUENCE [LARGE SCALE GENOMIC DNA]</scope>
    <source>
        <strain evidence="6">AK93</strain>
    </source>
</reference>
<feature type="binding site" evidence="3">
    <location>
        <position position="99"/>
    </location>
    <ligand>
        <name>substrate</name>
    </ligand>
</feature>
<feature type="active site" description="Proton donor/acceptor" evidence="2">
    <location>
        <position position="211"/>
    </location>
</feature>
<feature type="binding site" evidence="3">
    <location>
        <position position="211"/>
    </location>
    <ligand>
        <name>a divalent metal cation</name>
        <dbReference type="ChEBI" id="CHEBI:60240"/>
    </ligand>
</feature>
<dbReference type="RefSeq" id="WP_116303631.1">
    <property type="nucleotide sequence ID" value="NZ_NFZV01000025.1"/>
</dbReference>
<dbReference type="InterPro" id="IPR051262">
    <property type="entry name" value="SMP-30/CGR1_Lactonase"/>
</dbReference>
<dbReference type="EMBL" id="NFZW01000013">
    <property type="protein sequence ID" value="RFA35102.1"/>
    <property type="molecule type" value="Genomic_DNA"/>
</dbReference>
<comment type="cofactor">
    <cofactor evidence="3">
        <name>Zn(2+)</name>
        <dbReference type="ChEBI" id="CHEBI:29105"/>
    </cofactor>
    <text evidence="3">Binds 1 divalent metal cation per subunit.</text>
</comment>
<evidence type="ECO:0000256" key="2">
    <source>
        <dbReference type="PIRSR" id="PIRSR605511-1"/>
    </source>
</evidence>
<dbReference type="PANTHER" id="PTHR47572">
    <property type="entry name" value="LIPOPROTEIN-RELATED"/>
    <property type="match status" value="1"/>
</dbReference>
<dbReference type="AlphaFoldDB" id="A0A3E0WQ69"/>
<dbReference type="Gene3D" id="2.120.10.30">
    <property type="entry name" value="TolB, C-terminal domain"/>
    <property type="match status" value="1"/>
</dbReference>
<feature type="binding site" evidence="3">
    <location>
        <position position="117"/>
    </location>
    <ligand>
        <name>substrate</name>
    </ligand>
</feature>
<organism evidence="5 6">
    <name type="scientific">Alkalilimnicola ehrlichii</name>
    <dbReference type="NCBI Taxonomy" id="351052"/>
    <lineage>
        <taxon>Bacteria</taxon>
        <taxon>Pseudomonadati</taxon>
        <taxon>Pseudomonadota</taxon>
        <taxon>Gammaproteobacteria</taxon>
        <taxon>Chromatiales</taxon>
        <taxon>Ectothiorhodospiraceae</taxon>
        <taxon>Alkalilimnicola</taxon>
    </lineage>
</organism>
<keyword evidence="3" id="KW-0479">Metal-binding</keyword>
<proteinExistence type="predicted"/>
<dbReference type="Pfam" id="PF08450">
    <property type="entry name" value="SGL"/>
    <property type="match status" value="1"/>
</dbReference>
<dbReference type="GO" id="GO:0046872">
    <property type="term" value="F:metal ion binding"/>
    <property type="evidence" value="ECO:0007669"/>
    <property type="project" value="UniProtKB-KW"/>
</dbReference>
<evidence type="ECO:0000313" key="5">
    <source>
        <dbReference type="EMBL" id="RFA35102.1"/>
    </source>
</evidence>
<sequence>MATTLRKLLDGGTFFEGPRWRDGRWWISDFYSHAVFTVTPEGEATQIAEVPTQPSGLGWLPDNSLLIVSMLDCRLLRQGTDGKLEPYADLSAYAGGHANDMVVDEQGRAWVGNFGFDLMEQEDPRPTQLVRVDPDGSVTPVADDLRFPNGSVITPDGRTLIVGETFANRMTAFTINADGSLGERRTWAQFGPTPELGPQAEMRQQIKVAPDGCCLDAEGHIWVADALNGRCLRVAEGGEIVEEVAAPEGLGVFACMLGGHDGRSLLLCCAPDSLAKHRAAAREASLWVCEVDVPHAGLP</sequence>
<dbReference type="GO" id="GO:0016787">
    <property type="term" value="F:hydrolase activity"/>
    <property type="evidence" value="ECO:0007669"/>
    <property type="project" value="UniProtKB-KW"/>
</dbReference>
<evidence type="ECO:0000259" key="4">
    <source>
        <dbReference type="Pfam" id="PF08450"/>
    </source>
</evidence>
<dbReference type="PANTHER" id="PTHR47572:SF4">
    <property type="entry name" value="LACTONASE DRP35"/>
    <property type="match status" value="1"/>
</dbReference>
<feature type="binding site" evidence="3">
    <location>
        <position position="16"/>
    </location>
    <ligand>
        <name>a divalent metal cation</name>
        <dbReference type="ChEBI" id="CHEBI:60240"/>
    </ligand>
</feature>
<feature type="binding site" evidence="3">
    <location>
        <position position="149"/>
    </location>
    <ligand>
        <name>a divalent metal cation</name>
        <dbReference type="ChEBI" id="CHEBI:60240"/>
    </ligand>
</feature>
<keyword evidence="6" id="KW-1185">Reference proteome</keyword>
<name>A0A3E0WQ69_9GAMM</name>
<keyword evidence="3" id="KW-0862">Zinc</keyword>
<comment type="caution">
    <text evidence="5">The sequence shown here is derived from an EMBL/GenBank/DDBJ whole genome shotgun (WGS) entry which is preliminary data.</text>
</comment>
<evidence type="ECO:0000313" key="6">
    <source>
        <dbReference type="Proteomes" id="UP000256763"/>
    </source>
</evidence>
<feature type="domain" description="SMP-30/Gluconolactonase/LRE-like region" evidence="4">
    <location>
        <begin position="16"/>
        <end position="267"/>
    </location>
</feature>
<accession>A0A3E0WQ69</accession>
<dbReference type="InterPro" id="IPR011042">
    <property type="entry name" value="6-blade_b-propeller_TolB-like"/>
</dbReference>
<gene>
    <name evidence="5" type="ORF">CAL65_13405</name>
</gene>